<organism evidence="1 2">
    <name type="scientific">Streptomyces hazeniae</name>
    <dbReference type="NCBI Taxonomy" id="3075538"/>
    <lineage>
        <taxon>Bacteria</taxon>
        <taxon>Bacillati</taxon>
        <taxon>Actinomycetota</taxon>
        <taxon>Actinomycetes</taxon>
        <taxon>Kitasatosporales</taxon>
        <taxon>Streptomycetaceae</taxon>
        <taxon>Streptomyces</taxon>
    </lineage>
</organism>
<proteinExistence type="predicted"/>
<evidence type="ECO:0000313" key="1">
    <source>
        <dbReference type="EMBL" id="MDT0380296.1"/>
    </source>
</evidence>
<protein>
    <submittedName>
        <fullName evidence="1">PRL2-8</fullName>
    </submittedName>
</protein>
<comment type="caution">
    <text evidence="1">The sequence shown here is derived from an EMBL/GenBank/DDBJ whole genome shotgun (WGS) entry which is preliminary data.</text>
</comment>
<dbReference type="RefSeq" id="WP_311674050.1">
    <property type="nucleotide sequence ID" value="NZ_JAVREQ010000013.1"/>
</dbReference>
<sequence length="47" mass="5704">MSQESCKQCEEHAKKHADLFGIGPKEDCPDCLEHLELHKRERRIRWW</sequence>
<dbReference type="EMBL" id="JAVREQ010000013">
    <property type="protein sequence ID" value="MDT0380296.1"/>
    <property type="molecule type" value="Genomic_DNA"/>
</dbReference>
<dbReference type="Proteomes" id="UP001183414">
    <property type="component" value="Unassembled WGS sequence"/>
</dbReference>
<evidence type="ECO:0000313" key="2">
    <source>
        <dbReference type="Proteomes" id="UP001183414"/>
    </source>
</evidence>
<reference evidence="2" key="1">
    <citation type="submission" date="2023-07" db="EMBL/GenBank/DDBJ databases">
        <title>30 novel species of actinomycetes from the DSMZ collection.</title>
        <authorList>
            <person name="Nouioui I."/>
        </authorList>
    </citation>
    <scope>NUCLEOTIDE SEQUENCE [LARGE SCALE GENOMIC DNA]</scope>
    <source>
        <strain evidence="2">DSM 42041</strain>
    </source>
</reference>
<accession>A0ABU2NTH5</accession>
<name>A0ABU2NTH5_9ACTN</name>
<keyword evidence="2" id="KW-1185">Reference proteome</keyword>
<gene>
    <name evidence="1" type="ORF">RM572_16200</name>
</gene>